<keyword evidence="3" id="KW-1185">Reference proteome</keyword>
<dbReference type="Proteomes" id="UP000740926">
    <property type="component" value="Unassembled WGS sequence"/>
</dbReference>
<evidence type="ECO:0000313" key="3">
    <source>
        <dbReference type="Proteomes" id="UP000740926"/>
    </source>
</evidence>
<accession>A0A9P6Y4U9</accession>
<dbReference type="AlphaFoldDB" id="A0A9P6Y4U9"/>
<dbReference type="EMBL" id="JAANIU010006973">
    <property type="protein sequence ID" value="KAG1539521.1"/>
    <property type="molecule type" value="Genomic_DNA"/>
</dbReference>
<organism evidence="2 3">
    <name type="scientific">Rhizopus delemar</name>
    <dbReference type="NCBI Taxonomy" id="936053"/>
    <lineage>
        <taxon>Eukaryota</taxon>
        <taxon>Fungi</taxon>
        <taxon>Fungi incertae sedis</taxon>
        <taxon>Mucoromycota</taxon>
        <taxon>Mucoromycotina</taxon>
        <taxon>Mucoromycetes</taxon>
        <taxon>Mucorales</taxon>
        <taxon>Mucorineae</taxon>
        <taxon>Rhizopodaceae</taxon>
        <taxon>Rhizopus</taxon>
    </lineage>
</organism>
<proteinExistence type="predicted"/>
<protein>
    <submittedName>
        <fullName evidence="2">Uncharacterized protein</fullName>
    </submittedName>
</protein>
<evidence type="ECO:0000256" key="1">
    <source>
        <dbReference type="SAM" id="MobiDB-lite"/>
    </source>
</evidence>
<feature type="region of interest" description="Disordered" evidence="1">
    <location>
        <begin position="193"/>
        <end position="220"/>
    </location>
</feature>
<gene>
    <name evidence="2" type="ORF">G6F50_014490</name>
</gene>
<evidence type="ECO:0000313" key="2">
    <source>
        <dbReference type="EMBL" id="KAG1539521.1"/>
    </source>
</evidence>
<sequence>MAGDGEAVRLVAHLLDELQRRIGRTRPQFAPIWHHQRFVAGAAFHALGHTYQQHPFHAEVGQRGLGLRQLAGATVDQQYVRQHALLFHGTAEAAVDGLAHGGVVIARLDTADVEAAILRAHRPSSIEPHAGGHGGFAEGMTDVEALDPLDRLGQAQHVAQRVAARVLRVAAVEFGGQGQLRVAAGHCTLRSAEADSAATSRSASGISRSSRISRGGSNSM</sequence>
<comment type="caution">
    <text evidence="2">The sequence shown here is derived from an EMBL/GenBank/DDBJ whole genome shotgun (WGS) entry which is preliminary data.</text>
</comment>
<feature type="compositionally biased region" description="Low complexity" evidence="1">
    <location>
        <begin position="196"/>
        <end position="220"/>
    </location>
</feature>
<reference evidence="2 3" key="1">
    <citation type="journal article" date="2020" name="Microb. Genom.">
        <title>Genetic diversity of clinical and environmental Mucorales isolates obtained from an investigation of mucormycosis cases among solid organ transplant recipients.</title>
        <authorList>
            <person name="Nguyen M.H."/>
            <person name="Kaul D."/>
            <person name="Muto C."/>
            <person name="Cheng S.J."/>
            <person name="Richter R.A."/>
            <person name="Bruno V.M."/>
            <person name="Liu G."/>
            <person name="Beyhan S."/>
            <person name="Sundermann A.J."/>
            <person name="Mounaud S."/>
            <person name="Pasculle A.W."/>
            <person name="Nierman W.C."/>
            <person name="Driscoll E."/>
            <person name="Cumbie R."/>
            <person name="Clancy C.J."/>
            <person name="Dupont C.L."/>
        </authorList>
    </citation>
    <scope>NUCLEOTIDE SEQUENCE [LARGE SCALE GENOMIC DNA]</scope>
    <source>
        <strain evidence="2 3">GL24</strain>
    </source>
</reference>
<name>A0A9P6Y4U9_9FUNG</name>